<name>A0A1F7X6I9_9BACT</name>
<accession>A0A1F7X6I9</accession>
<evidence type="ECO:0000313" key="2">
    <source>
        <dbReference type="Proteomes" id="UP000176939"/>
    </source>
</evidence>
<reference evidence="1 2" key="1">
    <citation type="journal article" date="2016" name="Nat. Commun.">
        <title>Thousands of microbial genomes shed light on interconnected biogeochemical processes in an aquifer system.</title>
        <authorList>
            <person name="Anantharaman K."/>
            <person name="Brown C.T."/>
            <person name="Hug L.A."/>
            <person name="Sharon I."/>
            <person name="Castelle C.J."/>
            <person name="Probst A.J."/>
            <person name="Thomas B.C."/>
            <person name="Singh A."/>
            <person name="Wilkins M.J."/>
            <person name="Karaoz U."/>
            <person name="Brodie E.L."/>
            <person name="Williams K.H."/>
            <person name="Hubbard S.S."/>
            <person name="Banfield J.F."/>
        </authorList>
    </citation>
    <scope>NUCLEOTIDE SEQUENCE [LARGE SCALE GENOMIC DNA]</scope>
</reference>
<dbReference type="EMBL" id="MGFQ01000003">
    <property type="protein sequence ID" value="OGM10637.1"/>
    <property type="molecule type" value="Genomic_DNA"/>
</dbReference>
<proteinExistence type="predicted"/>
<protein>
    <submittedName>
        <fullName evidence="1">Uncharacterized protein</fullName>
    </submittedName>
</protein>
<sequence>MKLKNEINKSIKEFEFEFGRMSLRKNDILILQYDKDMTASNQVRIMRDICQVKAFKALNVQVLFLPKEFDLKLLSPGSFKIQQEIKNGLRLIELE</sequence>
<comment type="caution">
    <text evidence="1">The sequence shown here is derived from an EMBL/GenBank/DDBJ whole genome shotgun (WGS) entry which is preliminary data.</text>
</comment>
<gene>
    <name evidence="1" type="ORF">A2Z67_00075</name>
</gene>
<evidence type="ECO:0000313" key="1">
    <source>
        <dbReference type="EMBL" id="OGM10637.1"/>
    </source>
</evidence>
<dbReference type="AlphaFoldDB" id="A0A1F7X6I9"/>
<dbReference type="Proteomes" id="UP000176939">
    <property type="component" value="Unassembled WGS sequence"/>
</dbReference>
<organism evidence="1 2">
    <name type="scientific">Candidatus Woesebacteria bacterium RBG_13_36_22</name>
    <dbReference type="NCBI Taxonomy" id="1802478"/>
    <lineage>
        <taxon>Bacteria</taxon>
        <taxon>Candidatus Woeseibacteriota</taxon>
    </lineage>
</organism>